<feature type="region of interest" description="Disordered" evidence="1">
    <location>
        <begin position="427"/>
        <end position="460"/>
    </location>
</feature>
<feature type="compositionally biased region" description="Basic residues" evidence="1">
    <location>
        <begin position="346"/>
        <end position="359"/>
    </location>
</feature>
<evidence type="ECO:0000256" key="2">
    <source>
        <dbReference type="SAM" id="Phobius"/>
    </source>
</evidence>
<feature type="transmembrane region" description="Helical" evidence="2">
    <location>
        <begin position="168"/>
        <end position="190"/>
    </location>
</feature>
<keyword evidence="4" id="KW-1185">Reference proteome</keyword>
<keyword evidence="2" id="KW-0812">Transmembrane</keyword>
<keyword evidence="2" id="KW-1133">Transmembrane helix</keyword>
<evidence type="ECO:0000313" key="3">
    <source>
        <dbReference type="EMBL" id="ORY73124.1"/>
    </source>
</evidence>
<dbReference type="Gene3D" id="1.20.1070.10">
    <property type="entry name" value="Rhodopsin 7-helix transmembrane proteins"/>
    <property type="match status" value="1"/>
</dbReference>
<name>A0A1Y2EPB8_9FUNG</name>
<evidence type="ECO:0008006" key="5">
    <source>
        <dbReference type="Google" id="ProtNLM"/>
    </source>
</evidence>
<feature type="transmembrane region" description="Helical" evidence="2">
    <location>
        <begin position="78"/>
        <end position="99"/>
    </location>
</feature>
<evidence type="ECO:0000313" key="4">
    <source>
        <dbReference type="Proteomes" id="UP000193920"/>
    </source>
</evidence>
<feature type="compositionally biased region" description="Low complexity" evidence="1">
    <location>
        <begin position="427"/>
        <end position="443"/>
    </location>
</feature>
<feature type="compositionally biased region" description="Polar residues" evidence="1">
    <location>
        <begin position="497"/>
        <end position="508"/>
    </location>
</feature>
<accession>A0A1Y2EPB8</accession>
<protein>
    <recommendedName>
        <fullName evidence="5">G-protein coupled receptors family 1 profile domain-containing protein</fullName>
    </recommendedName>
</protein>
<reference evidence="3 4" key="1">
    <citation type="submission" date="2016-08" db="EMBL/GenBank/DDBJ databases">
        <title>A Parts List for Fungal Cellulosomes Revealed by Comparative Genomics.</title>
        <authorList>
            <consortium name="DOE Joint Genome Institute"/>
            <person name="Haitjema C.H."/>
            <person name="Gilmore S.P."/>
            <person name="Henske J.K."/>
            <person name="Solomon K.V."/>
            <person name="De Groot R."/>
            <person name="Kuo A."/>
            <person name="Mondo S.J."/>
            <person name="Salamov A.A."/>
            <person name="Labutti K."/>
            <person name="Zhao Z."/>
            <person name="Chiniquy J."/>
            <person name="Barry K."/>
            <person name="Brewer H.M."/>
            <person name="Purvine S.O."/>
            <person name="Wright A.T."/>
            <person name="Boxma B."/>
            <person name="Van Alen T."/>
            <person name="Hackstein J.H."/>
            <person name="Baker S.E."/>
            <person name="Grigoriev I.V."/>
            <person name="O'Malley M.A."/>
        </authorList>
    </citation>
    <scope>NUCLEOTIDE SEQUENCE [LARGE SCALE GENOMIC DNA]</scope>
    <source>
        <strain evidence="3 4">G1</strain>
    </source>
</reference>
<feature type="transmembrane region" description="Helical" evidence="2">
    <location>
        <begin position="249"/>
        <end position="267"/>
    </location>
</feature>
<feature type="transmembrane region" description="Helical" evidence="2">
    <location>
        <begin position="211"/>
        <end position="229"/>
    </location>
</feature>
<sequence>MEIESISKLQEYSALFEHTVSFICTWLTMYFCENSNIKFIALMDMWQHFIKIFRIVLYGFELKEAPNWFCIFHSFFNYYSHNCVIMLACFIIFNLYAALKHPLYFAKYHKKIRPYAYIFTIVYIGIFIFASLFEPIFRPYSDEEIANRHNCSSAYRYRLYQYLLTSPLISIPFSIFSVYCTFVIIHKITVTPKSSVKNQVMIRTKIPLSRWIYILFISIAITVLTMLNLLSDINNGLHPENEREKLGTLYYFTASTGIIIFLVSLSPSQIKYLFGVKSSNTFDYEEDEISKNEIKSNIISLYGDDIQFSRINNNSRGSIQSQHSNYSHRSSHSRHSSYSRQSNYSRHSRHSSHSRRPSHSRNLSQGSTKDSSFSFINTSYNSSSKLIKNDDPSFLNFNFPKEMDEVEDLSQFIININSYVYGSSPDNRLLNEQPNNNNYFSNNKSPDLYRKSPDLYRKSPDLYRKSPDSYYFPSIPNDSNLNYIRSLNHHSRKSSVEQKSSNNYSVETPNIAHVKKNTTRNNNYR</sequence>
<dbReference type="AlphaFoldDB" id="A0A1Y2EPB8"/>
<dbReference type="Proteomes" id="UP000193920">
    <property type="component" value="Unassembled WGS sequence"/>
</dbReference>
<gene>
    <name evidence="3" type="ORF">LY90DRAFT_178970</name>
</gene>
<feature type="region of interest" description="Disordered" evidence="1">
    <location>
        <begin position="317"/>
        <end position="371"/>
    </location>
</feature>
<evidence type="ECO:0000256" key="1">
    <source>
        <dbReference type="SAM" id="MobiDB-lite"/>
    </source>
</evidence>
<feature type="region of interest" description="Disordered" evidence="1">
    <location>
        <begin position="490"/>
        <end position="525"/>
    </location>
</feature>
<feature type="compositionally biased region" description="Basic and acidic residues" evidence="1">
    <location>
        <begin position="447"/>
        <end position="460"/>
    </location>
</feature>
<comment type="caution">
    <text evidence="3">The sequence shown here is derived from an EMBL/GenBank/DDBJ whole genome shotgun (WGS) entry which is preliminary data.</text>
</comment>
<organism evidence="3 4">
    <name type="scientific">Neocallimastix californiae</name>
    <dbReference type="NCBI Taxonomy" id="1754190"/>
    <lineage>
        <taxon>Eukaryota</taxon>
        <taxon>Fungi</taxon>
        <taxon>Fungi incertae sedis</taxon>
        <taxon>Chytridiomycota</taxon>
        <taxon>Chytridiomycota incertae sedis</taxon>
        <taxon>Neocallimastigomycetes</taxon>
        <taxon>Neocallimastigales</taxon>
        <taxon>Neocallimastigaceae</taxon>
        <taxon>Neocallimastix</taxon>
    </lineage>
</organism>
<keyword evidence="2" id="KW-0472">Membrane</keyword>
<dbReference type="EMBL" id="MCOG01000035">
    <property type="protein sequence ID" value="ORY73124.1"/>
    <property type="molecule type" value="Genomic_DNA"/>
</dbReference>
<proteinExistence type="predicted"/>
<feature type="transmembrane region" description="Helical" evidence="2">
    <location>
        <begin position="115"/>
        <end position="133"/>
    </location>
</feature>